<reference evidence="2" key="1">
    <citation type="journal article" date="2019" name="Int. J. Syst. Evol. Microbiol.">
        <title>The Global Catalogue of Microorganisms (GCM) 10K type strain sequencing project: providing services to taxonomists for standard genome sequencing and annotation.</title>
        <authorList>
            <consortium name="The Broad Institute Genomics Platform"/>
            <consortium name="The Broad Institute Genome Sequencing Center for Infectious Disease"/>
            <person name="Wu L."/>
            <person name="Ma J."/>
        </authorList>
    </citation>
    <scope>NUCLEOTIDE SEQUENCE [LARGE SCALE GENOMIC DNA]</scope>
    <source>
        <strain evidence="2">JCM 17214</strain>
    </source>
</reference>
<dbReference type="EMBL" id="BAABDH010000009">
    <property type="protein sequence ID" value="GAA3921283.1"/>
    <property type="molecule type" value="Genomic_DNA"/>
</dbReference>
<evidence type="ECO:0008006" key="3">
    <source>
        <dbReference type="Google" id="ProtNLM"/>
    </source>
</evidence>
<name>A0ABP7MHH5_9BACT</name>
<dbReference type="RefSeq" id="WP_345109434.1">
    <property type="nucleotide sequence ID" value="NZ_BAABDH010000009.1"/>
</dbReference>
<sequence length="125" mass="13746">MQAYSLDLRQRIAQACAMPGARQVQVAARFCVSVAFVGKLLRRQRQTGVVAALPGRGGRARYLDATAQAWLVARIEQVPDLTLAELRTAWVAAGGRPVCLPVLWRVLDEHGLRRKKKSARHGAGY</sequence>
<protein>
    <recommendedName>
        <fullName evidence="3">Transposase</fullName>
    </recommendedName>
</protein>
<organism evidence="1 2">
    <name type="scientific">Hymenobacter algoricola</name>
    <dbReference type="NCBI Taxonomy" id="486267"/>
    <lineage>
        <taxon>Bacteria</taxon>
        <taxon>Pseudomonadati</taxon>
        <taxon>Bacteroidota</taxon>
        <taxon>Cytophagia</taxon>
        <taxon>Cytophagales</taxon>
        <taxon>Hymenobacteraceae</taxon>
        <taxon>Hymenobacter</taxon>
    </lineage>
</organism>
<evidence type="ECO:0000313" key="1">
    <source>
        <dbReference type="EMBL" id="GAA3921283.1"/>
    </source>
</evidence>
<keyword evidence="2" id="KW-1185">Reference proteome</keyword>
<dbReference type="InterPro" id="IPR009057">
    <property type="entry name" value="Homeodomain-like_sf"/>
</dbReference>
<evidence type="ECO:0000313" key="2">
    <source>
        <dbReference type="Proteomes" id="UP001499909"/>
    </source>
</evidence>
<comment type="caution">
    <text evidence="1">The sequence shown here is derived from an EMBL/GenBank/DDBJ whole genome shotgun (WGS) entry which is preliminary data.</text>
</comment>
<dbReference type="Proteomes" id="UP001499909">
    <property type="component" value="Unassembled WGS sequence"/>
</dbReference>
<gene>
    <name evidence="1" type="ORF">GCM10022406_04330</name>
</gene>
<dbReference type="SUPFAM" id="SSF46689">
    <property type="entry name" value="Homeodomain-like"/>
    <property type="match status" value="1"/>
</dbReference>
<accession>A0ABP7MHH5</accession>
<proteinExistence type="predicted"/>